<dbReference type="GO" id="GO:0080008">
    <property type="term" value="C:Cul4-RING E3 ubiquitin ligase complex"/>
    <property type="evidence" value="ECO:0007669"/>
    <property type="project" value="TreeGrafter"/>
</dbReference>
<protein>
    <submittedName>
        <fullName evidence="5">WD40 repeat-like protein</fullName>
    </submittedName>
</protein>
<dbReference type="InterPro" id="IPR036322">
    <property type="entry name" value="WD40_repeat_dom_sf"/>
</dbReference>
<comment type="caution">
    <text evidence="5">The sequence shown here is derived from an EMBL/GenBank/DDBJ whole genome shotgun (WGS) entry which is preliminary data.</text>
</comment>
<dbReference type="OrthoDB" id="4869960at2759"/>
<sequence>MHMRRTLNKFGPTESLTSRSIHLARKDALRKFYECGFSYSRKLTAHKSCVNYLAFSRHDGRWLASAGDDCRVLLWDFSQEDVVCPGHAFAGPMGNVLALDFSATNQYLYSGGADDVILKYDVSTLREVGSTSIGERGWSSSVERYGDHDTRNDVKEHRIASERLHAIHTKTRYLSALGTFYSNSPVSESKSASHSEDGKLVLHDSRAGGRMSAAQGTLQHTAAFTGVQHHPVMEHVFATCDVHGHVCLRDTRMTFGPLSRRSNDGIVRVYNTKLSRKSAGYLSNPESSSLTFDRDGSKLAVTFLHYFPTIYDMSDPHPLAICTGRNTPDGTPISPPQRSYTNSCTMKSGAFGGPGMDEDNMYGAGSDDFRAYVWRIPPLMTLQGLRQEITPHDWYAREWPDTVAFAEGKWESRYVPYEISMPLARLNGHKSIVNSVAIHPSLLHIATSGVERQIILHSPTPSSPAVQNLLPTPPAVRMLQPQDLAAQRMFLRALFGPHPTLHEDVEDDEGENETISLFDHILRAEGEADVFTIRRWGEDSAEDSEDEDETIIDDFDTSLSDSSL</sequence>
<feature type="repeat" description="WD" evidence="3">
    <location>
        <begin position="43"/>
        <end position="85"/>
    </location>
</feature>
<dbReference type="PANTHER" id="PTHR15574">
    <property type="entry name" value="WD REPEAT DOMAIN-CONTAINING FAMILY"/>
    <property type="match status" value="1"/>
</dbReference>
<dbReference type="SUPFAM" id="SSF50978">
    <property type="entry name" value="WD40 repeat-like"/>
    <property type="match status" value="1"/>
</dbReference>
<evidence type="ECO:0000256" key="1">
    <source>
        <dbReference type="ARBA" id="ARBA00022574"/>
    </source>
</evidence>
<dbReference type="Pfam" id="PF00400">
    <property type="entry name" value="WD40"/>
    <property type="match status" value="3"/>
</dbReference>
<dbReference type="AlphaFoldDB" id="A0A9P7AAS8"/>
<dbReference type="EMBL" id="JABBWE010000106">
    <property type="protein sequence ID" value="KAG1785665.1"/>
    <property type="molecule type" value="Genomic_DNA"/>
</dbReference>
<feature type="region of interest" description="Disordered" evidence="4">
    <location>
        <begin position="538"/>
        <end position="564"/>
    </location>
</feature>
<dbReference type="GO" id="GO:0045717">
    <property type="term" value="P:negative regulation of fatty acid biosynthetic process"/>
    <property type="evidence" value="ECO:0007669"/>
    <property type="project" value="TreeGrafter"/>
</dbReference>
<dbReference type="InterPro" id="IPR015943">
    <property type="entry name" value="WD40/YVTN_repeat-like_dom_sf"/>
</dbReference>
<keyword evidence="6" id="KW-1185">Reference proteome</keyword>
<dbReference type="PROSITE" id="PS50082">
    <property type="entry name" value="WD_REPEATS_2"/>
    <property type="match status" value="1"/>
</dbReference>
<dbReference type="InterPro" id="IPR045151">
    <property type="entry name" value="DCAF8"/>
</dbReference>
<keyword evidence="1 3" id="KW-0853">WD repeat</keyword>
<dbReference type="PROSITE" id="PS00678">
    <property type="entry name" value="WD_REPEATS_1"/>
    <property type="match status" value="1"/>
</dbReference>
<dbReference type="PROSITE" id="PS50294">
    <property type="entry name" value="WD_REPEATS_REGION"/>
    <property type="match status" value="1"/>
</dbReference>
<dbReference type="PANTHER" id="PTHR15574:SF40">
    <property type="entry name" value="WD AND TETRATRICOPEPTIDE REPEATS PROTEIN 1"/>
    <property type="match status" value="1"/>
</dbReference>
<dbReference type="GO" id="GO:0005737">
    <property type="term" value="C:cytoplasm"/>
    <property type="evidence" value="ECO:0007669"/>
    <property type="project" value="TreeGrafter"/>
</dbReference>
<organism evidence="5 6">
    <name type="scientific">Suillus plorans</name>
    <dbReference type="NCBI Taxonomy" id="116603"/>
    <lineage>
        <taxon>Eukaryota</taxon>
        <taxon>Fungi</taxon>
        <taxon>Dikarya</taxon>
        <taxon>Basidiomycota</taxon>
        <taxon>Agaricomycotina</taxon>
        <taxon>Agaricomycetes</taxon>
        <taxon>Agaricomycetidae</taxon>
        <taxon>Boletales</taxon>
        <taxon>Suillineae</taxon>
        <taxon>Suillaceae</taxon>
        <taxon>Suillus</taxon>
    </lineage>
</organism>
<evidence type="ECO:0000256" key="4">
    <source>
        <dbReference type="SAM" id="MobiDB-lite"/>
    </source>
</evidence>
<dbReference type="RefSeq" id="XP_041153148.1">
    <property type="nucleotide sequence ID" value="XM_041307780.1"/>
</dbReference>
<name>A0A9P7AAS8_9AGAM</name>
<dbReference type="GeneID" id="64601544"/>
<evidence type="ECO:0000313" key="6">
    <source>
        <dbReference type="Proteomes" id="UP000719766"/>
    </source>
</evidence>
<dbReference type="Proteomes" id="UP000719766">
    <property type="component" value="Unassembled WGS sequence"/>
</dbReference>
<dbReference type="SMART" id="SM00320">
    <property type="entry name" value="WD40"/>
    <property type="match status" value="4"/>
</dbReference>
<keyword evidence="2" id="KW-0677">Repeat</keyword>
<feature type="compositionally biased region" description="Acidic residues" evidence="4">
    <location>
        <begin position="539"/>
        <end position="556"/>
    </location>
</feature>
<evidence type="ECO:0000256" key="2">
    <source>
        <dbReference type="ARBA" id="ARBA00022737"/>
    </source>
</evidence>
<reference evidence="5" key="1">
    <citation type="journal article" date="2020" name="New Phytol.">
        <title>Comparative genomics reveals dynamic genome evolution in host specialist ectomycorrhizal fungi.</title>
        <authorList>
            <person name="Lofgren L.A."/>
            <person name="Nguyen N.H."/>
            <person name="Vilgalys R."/>
            <person name="Ruytinx J."/>
            <person name="Liao H.L."/>
            <person name="Branco S."/>
            <person name="Kuo A."/>
            <person name="LaButti K."/>
            <person name="Lipzen A."/>
            <person name="Andreopoulos W."/>
            <person name="Pangilinan J."/>
            <person name="Riley R."/>
            <person name="Hundley H."/>
            <person name="Na H."/>
            <person name="Barry K."/>
            <person name="Grigoriev I.V."/>
            <person name="Stajich J.E."/>
            <person name="Kennedy P.G."/>
        </authorList>
    </citation>
    <scope>NUCLEOTIDE SEQUENCE</scope>
    <source>
        <strain evidence="5">S12</strain>
    </source>
</reference>
<evidence type="ECO:0000313" key="5">
    <source>
        <dbReference type="EMBL" id="KAG1785665.1"/>
    </source>
</evidence>
<gene>
    <name evidence="5" type="ORF">HD556DRAFT_1450528</name>
</gene>
<accession>A0A9P7AAS8</accession>
<evidence type="ECO:0000256" key="3">
    <source>
        <dbReference type="PROSITE-ProRule" id="PRU00221"/>
    </source>
</evidence>
<dbReference type="InterPro" id="IPR001680">
    <property type="entry name" value="WD40_rpt"/>
</dbReference>
<dbReference type="InterPro" id="IPR019775">
    <property type="entry name" value="WD40_repeat_CS"/>
</dbReference>
<proteinExistence type="predicted"/>
<dbReference type="Gene3D" id="2.130.10.10">
    <property type="entry name" value="YVTN repeat-like/Quinoprotein amine dehydrogenase"/>
    <property type="match status" value="2"/>
</dbReference>